<organism evidence="2 3">
    <name type="scientific">Tistrella mobilis</name>
    <dbReference type="NCBI Taxonomy" id="171437"/>
    <lineage>
        <taxon>Bacteria</taxon>
        <taxon>Pseudomonadati</taxon>
        <taxon>Pseudomonadota</taxon>
        <taxon>Alphaproteobacteria</taxon>
        <taxon>Geminicoccales</taxon>
        <taxon>Geminicoccaceae</taxon>
        <taxon>Tistrella</taxon>
    </lineage>
</organism>
<dbReference type="Proteomes" id="UP000075787">
    <property type="component" value="Unassembled WGS sequence"/>
</dbReference>
<dbReference type="Gene3D" id="3.10.310.10">
    <property type="entry name" value="Diaminopimelate Epimerase, Chain A, domain 1"/>
    <property type="match status" value="2"/>
</dbReference>
<evidence type="ECO:0000256" key="1">
    <source>
        <dbReference type="PIRSR" id="PIRSR016184-1"/>
    </source>
</evidence>
<dbReference type="GO" id="GO:0003824">
    <property type="term" value="F:catalytic activity"/>
    <property type="evidence" value="ECO:0007669"/>
    <property type="project" value="InterPro"/>
</dbReference>
<feature type="active site" evidence="1">
    <location>
        <position position="46"/>
    </location>
</feature>
<evidence type="ECO:0000313" key="2">
    <source>
        <dbReference type="EMBL" id="KYO55541.1"/>
    </source>
</evidence>
<gene>
    <name evidence="2" type="ORF">AUP44_23400</name>
</gene>
<dbReference type="SUPFAM" id="SSF54506">
    <property type="entry name" value="Diaminopimelate epimerase-like"/>
    <property type="match status" value="1"/>
</dbReference>
<dbReference type="RefSeq" id="WP_062762243.1">
    <property type="nucleotide sequence ID" value="NZ_LPZR01000062.1"/>
</dbReference>
<reference evidence="2 3" key="1">
    <citation type="submission" date="2015-12" db="EMBL/GenBank/DDBJ databases">
        <title>Genome sequence of Tistrella mobilis MCCC 1A02139.</title>
        <authorList>
            <person name="Lu L."/>
            <person name="Lai Q."/>
            <person name="Shao Z."/>
            <person name="Qian P."/>
        </authorList>
    </citation>
    <scope>NUCLEOTIDE SEQUENCE [LARGE SCALE GENOMIC DNA]</scope>
    <source>
        <strain evidence="2 3">MCCC 1A02139</strain>
    </source>
</reference>
<dbReference type="PIRSF" id="PIRSF016184">
    <property type="entry name" value="PhzC_PhzF"/>
    <property type="match status" value="1"/>
</dbReference>
<sequence length="286" mass="29121">MMSGTASERPAMAFCRADGSGGNPALVQLGGTEARARALAHRHGAEVTWLQPDPDTGWRARFFLPASEITLCLHGLLAGAVRLWQDGQAHDGALVIATAAGPQTVSPVPADHRPPGAAIRLAGNHHRPIADGAALRPDIAAATGLRVGLDAFPPALAGAARPKLVLRLEDPALVGRAVPDPAAVARLAGRTGATGLYLYALAGQAETGCLCIRARHFPAGLGIAEDPATGGAAAAPLLDLEHQGTNQIEAAVIDQGPGTLTGTTSIGAQRLDPAGTDWLVSGRVII</sequence>
<dbReference type="EMBL" id="LPZR01000062">
    <property type="protein sequence ID" value="KYO55541.1"/>
    <property type="molecule type" value="Genomic_DNA"/>
</dbReference>
<dbReference type="AlphaFoldDB" id="A0A162LLK4"/>
<evidence type="ECO:0000313" key="3">
    <source>
        <dbReference type="Proteomes" id="UP000075787"/>
    </source>
</evidence>
<accession>A0A162LLK4</accession>
<name>A0A162LLK4_9PROT</name>
<dbReference type="InterPro" id="IPR003719">
    <property type="entry name" value="Phenazine_PhzF-like"/>
</dbReference>
<comment type="caution">
    <text evidence="2">The sequence shown here is derived from an EMBL/GenBank/DDBJ whole genome shotgun (WGS) entry which is preliminary data.</text>
</comment>
<protein>
    <recommendedName>
        <fullName evidence="4">PhzF family phenazine biosynthesis protein</fullName>
    </recommendedName>
</protein>
<evidence type="ECO:0008006" key="4">
    <source>
        <dbReference type="Google" id="ProtNLM"/>
    </source>
</evidence>
<dbReference type="OrthoDB" id="9788221at2"/>
<proteinExistence type="predicted"/>
<dbReference type="Pfam" id="PF02567">
    <property type="entry name" value="PhzC-PhzF"/>
    <property type="match status" value="1"/>
</dbReference>